<dbReference type="EMBL" id="CM000781">
    <property type="protein sequence ID" value="AQK70961.1"/>
    <property type="molecule type" value="Genomic_DNA"/>
</dbReference>
<reference evidence="8" key="3">
    <citation type="submission" date="2019-07" db="EMBL/GenBank/DDBJ databases">
        <authorList>
            <person name="Seetharam A."/>
            <person name="Woodhouse M."/>
            <person name="Cannon E."/>
        </authorList>
    </citation>
    <scope>NUCLEOTIDE SEQUENCE [LARGE SCALE GENOMIC DNA]</scope>
    <source>
        <strain evidence="8">cv. B73</strain>
    </source>
</reference>
<evidence type="ECO:0000256" key="1">
    <source>
        <dbReference type="ARBA" id="ARBA00022723"/>
    </source>
</evidence>
<dbReference type="SUPFAM" id="SSF81901">
    <property type="entry name" value="HCP-like"/>
    <property type="match status" value="1"/>
</dbReference>
<proteinExistence type="predicted"/>
<accession>A0A1D6H8A4</accession>
<dbReference type="Gene3D" id="1.25.40.10">
    <property type="entry name" value="Tetratricopeptide repeat domain"/>
    <property type="match status" value="1"/>
</dbReference>
<dbReference type="Gramene" id="Zm00001eb241170_T001">
    <property type="protein sequence ID" value="Zm00001eb241170_P001"/>
    <property type="gene ID" value="Zm00001eb241170"/>
</dbReference>
<evidence type="ECO:0000256" key="4">
    <source>
        <dbReference type="PROSITE-ProRule" id="PRU00134"/>
    </source>
</evidence>
<dbReference type="GeneID" id="103627164"/>
<sequence>MVSLCLQAKRPRVGAAPRVVANQMGAFEVLPQELILSVLTALSSAADKPADLFNVMLVCQEFCRLVTNPQVIRAASAACVSVLPRRWCAAADRFLRFCGDNGNADANFFLGMIQFYCLGLQTHGWSRMLMAVRSGHAHAAFAAAVVYYNGSCIDHNQRQPLAAANLFALAACRGHMGALRDLAFCVSNGLGVRQDAEAGRRLTFTANLREFRATYPTAAEQAVAYAHVVGNPGCLTSELGCFTTVPASLRGWAHPANRFLCDWFSANPLPFPPRRLLLMCSMPTCGRPETRGLEYRRCPVCGIARYCSRSCQSLHWRMGHTRECVPTHQWLMEAIANHAVVNADDGANAAAMPAVNNNSATHHNNLGGAAADAPAPK</sequence>
<dbReference type="Pfam" id="PF23310">
    <property type="entry name" value="TPR_27"/>
    <property type="match status" value="1"/>
</dbReference>
<reference evidence="9" key="1">
    <citation type="journal article" date="2009" name="Science">
        <title>The B73 maize genome: complexity, diversity, and dynamics.</title>
        <authorList>
            <person name="Schnable P.S."/>
            <person name="Ware D."/>
            <person name="Fulton R.S."/>
            <person name="Stein J.C."/>
            <person name="Wei F."/>
            <person name="Pasternak S."/>
            <person name="Liang C."/>
            <person name="Zhang J."/>
            <person name="Fulton L."/>
            <person name="Graves T.A."/>
            <person name="Minx P."/>
            <person name="Reily A.D."/>
            <person name="Courtney L."/>
            <person name="Kruchowski S.S."/>
            <person name="Tomlinson C."/>
            <person name="Strong C."/>
            <person name="Delehaunty K."/>
            <person name="Fronick C."/>
            <person name="Courtney B."/>
            <person name="Rock S.M."/>
            <person name="Belter E."/>
            <person name="Du F."/>
            <person name="Kim K."/>
            <person name="Abbott R.M."/>
            <person name="Cotton M."/>
            <person name="Levy A."/>
            <person name="Marchetto P."/>
            <person name="Ochoa K."/>
            <person name="Jackson S.M."/>
            <person name="Gillam B."/>
            <person name="Chen W."/>
            <person name="Yan L."/>
            <person name="Higginbotham J."/>
            <person name="Cardenas M."/>
            <person name="Waligorski J."/>
            <person name="Applebaum E."/>
            <person name="Phelps L."/>
            <person name="Falcone J."/>
            <person name="Kanchi K."/>
            <person name="Thane T."/>
            <person name="Scimone A."/>
            <person name="Thane N."/>
            <person name="Henke J."/>
            <person name="Wang T."/>
            <person name="Ruppert J."/>
            <person name="Shah N."/>
            <person name="Rotter K."/>
            <person name="Hodges J."/>
            <person name="Ingenthron E."/>
            <person name="Cordes M."/>
            <person name="Kohlberg S."/>
            <person name="Sgro J."/>
            <person name="Delgado B."/>
            <person name="Mead K."/>
            <person name="Chinwalla A."/>
            <person name="Leonard S."/>
            <person name="Crouse K."/>
            <person name="Collura K."/>
            <person name="Kudrna D."/>
            <person name="Currie J."/>
            <person name="He R."/>
            <person name="Angelova A."/>
            <person name="Rajasekar S."/>
            <person name="Mueller T."/>
            <person name="Lomeli R."/>
            <person name="Scara G."/>
            <person name="Ko A."/>
            <person name="Delaney K."/>
            <person name="Wissotski M."/>
            <person name="Lopez G."/>
            <person name="Campos D."/>
            <person name="Braidotti M."/>
            <person name="Ashley E."/>
            <person name="Golser W."/>
            <person name="Kim H."/>
            <person name="Lee S."/>
            <person name="Lin J."/>
            <person name="Dujmic Z."/>
            <person name="Kim W."/>
            <person name="Talag J."/>
            <person name="Zuccolo A."/>
            <person name="Fan C."/>
            <person name="Sebastian A."/>
            <person name="Kramer M."/>
            <person name="Spiegel L."/>
            <person name="Nascimento L."/>
            <person name="Zutavern T."/>
            <person name="Miller B."/>
            <person name="Ambroise C."/>
            <person name="Muller S."/>
            <person name="Spooner W."/>
            <person name="Narechania A."/>
            <person name="Ren L."/>
            <person name="Wei S."/>
            <person name="Kumari S."/>
            <person name="Faga B."/>
            <person name="Levy M.J."/>
            <person name="McMahan L."/>
            <person name="Van Buren P."/>
            <person name="Vaughn M.W."/>
            <person name="Ying K."/>
            <person name="Yeh C.-T."/>
            <person name="Emrich S.J."/>
            <person name="Jia Y."/>
            <person name="Kalyanaraman A."/>
            <person name="Hsia A.-P."/>
            <person name="Barbazuk W.B."/>
            <person name="Baucom R.S."/>
            <person name="Brutnell T.P."/>
            <person name="Carpita N.C."/>
            <person name="Chaparro C."/>
            <person name="Chia J.-M."/>
            <person name="Deragon J.-M."/>
            <person name="Estill J.C."/>
            <person name="Fu Y."/>
            <person name="Jeddeloh J.A."/>
            <person name="Han Y."/>
            <person name="Lee H."/>
            <person name="Li P."/>
            <person name="Lisch D.R."/>
            <person name="Liu S."/>
            <person name="Liu Z."/>
            <person name="Nagel D.H."/>
            <person name="McCann M.C."/>
            <person name="SanMiguel P."/>
            <person name="Myers A.M."/>
            <person name="Nettleton D."/>
            <person name="Nguyen J."/>
            <person name="Penning B.W."/>
            <person name="Ponnala L."/>
            <person name="Schneider K.L."/>
            <person name="Schwartz D.C."/>
            <person name="Sharma A."/>
            <person name="Soderlund C."/>
            <person name="Springer N.M."/>
            <person name="Sun Q."/>
            <person name="Wang H."/>
            <person name="Waterman M."/>
            <person name="Westerman R."/>
            <person name="Wolfgruber T.K."/>
            <person name="Yang L."/>
            <person name="Yu Y."/>
            <person name="Zhang L."/>
            <person name="Zhou S."/>
            <person name="Zhu Q."/>
            <person name="Bennetzen J.L."/>
            <person name="Dawe R.K."/>
            <person name="Jiang J."/>
            <person name="Jiang N."/>
            <person name="Presting G.G."/>
            <person name="Wessler S.R."/>
            <person name="Aluru S."/>
            <person name="Martienssen R.A."/>
            <person name="Clifton S.W."/>
            <person name="McCombie W.R."/>
            <person name="Wing R.A."/>
            <person name="Wilson R.K."/>
        </authorList>
    </citation>
    <scope>NUCLEOTIDE SEQUENCE [LARGE SCALE GENOMIC DNA]</scope>
    <source>
        <strain evidence="9">cv. B73</strain>
    </source>
</reference>
<evidence type="ECO:0000313" key="7">
    <source>
        <dbReference type="EMBL" id="AQK70961.1"/>
    </source>
</evidence>
<dbReference type="AlphaFoldDB" id="A0A1D6H8A4"/>
<organism evidence="7">
    <name type="scientific">Zea mays</name>
    <name type="common">Maize</name>
    <dbReference type="NCBI Taxonomy" id="4577"/>
    <lineage>
        <taxon>Eukaryota</taxon>
        <taxon>Viridiplantae</taxon>
        <taxon>Streptophyta</taxon>
        <taxon>Embryophyta</taxon>
        <taxon>Tracheophyta</taxon>
        <taxon>Spermatophyta</taxon>
        <taxon>Magnoliopsida</taxon>
        <taxon>Liliopsida</taxon>
        <taxon>Poales</taxon>
        <taxon>Poaceae</taxon>
        <taxon>PACMAD clade</taxon>
        <taxon>Panicoideae</taxon>
        <taxon>Andropogonodae</taxon>
        <taxon>Andropogoneae</taxon>
        <taxon>Tripsacinae</taxon>
        <taxon>Zea</taxon>
    </lineage>
</organism>
<dbReference type="eggNOG" id="ENOG502QR5D">
    <property type="taxonomic scope" value="Eukaryota"/>
</dbReference>
<dbReference type="ExpressionAtlas" id="A0A1D6H8A4">
    <property type="expression patterns" value="baseline and differential"/>
</dbReference>
<dbReference type="Pfam" id="PF01753">
    <property type="entry name" value="zf-MYND"/>
    <property type="match status" value="1"/>
</dbReference>
<dbReference type="SMR" id="A0A1D6H8A4"/>
<dbReference type="KEGG" id="zma:103627164"/>
<dbReference type="RefSeq" id="XP_008645690.1">
    <property type="nucleotide sequence ID" value="XM_008647468.4"/>
</dbReference>
<evidence type="ECO:0000313" key="8">
    <source>
        <dbReference type="EnsemblPlants" id="Zm00001eb241170_P001"/>
    </source>
</evidence>
<evidence type="ECO:0000256" key="5">
    <source>
        <dbReference type="SAM" id="MobiDB-lite"/>
    </source>
</evidence>
<dbReference type="PANTHER" id="PTHR46758">
    <property type="entry name" value="MYND DOMAIN-CONTAINING"/>
    <property type="match status" value="1"/>
</dbReference>
<dbReference type="PANTHER" id="PTHR46758:SF5">
    <property type="entry name" value="F-BOX PROTEIN"/>
    <property type="match status" value="1"/>
</dbReference>
<evidence type="ECO:0000256" key="2">
    <source>
        <dbReference type="ARBA" id="ARBA00022771"/>
    </source>
</evidence>
<dbReference type="GO" id="GO:0008270">
    <property type="term" value="F:zinc ion binding"/>
    <property type="evidence" value="ECO:0007669"/>
    <property type="project" value="UniProtKB-KW"/>
</dbReference>
<name>A0A1D6H8A4_MAIZE</name>
<gene>
    <name evidence="8" type="primary">LOC103627164</name>
    <name evidence="7" type="ORF">ZEAMMB73_Zm00001d016505</name>
</gene>
<reference evidence="8" key="4">
    <citation type="submission" date="2021-05" db="UniProtKB">
        <authorList>
            <consortium name="EnsemblPlants"/>
        </authorList>
    </citation>
    <scope>IDENTIFICATION</scope>
    <source>
        <strain evidence="8">cv. B73</strain>
    </source>
</reference>
<feature type="domain" description="MYND-type" evidence="6">
    <location>
        <begin position="282"/>
        <end position="324"/>
    </location>
</feature>
<evidence type="ECO:0000256" key="3">
    <source>
        <dbReference type="ARBA" id="ARBA00022833"/>
    </source>
</evidence>
<feature type="region of interest" description="Disordered" evidence="5">
    <location>
        <begin position="357"/>
        <end position="377"/>
    </location>
</feature>
<dbReference type="OMA" id="LMEPEMA"/>
<dbReference type="IntAct" id="A0A1D6H8A4">
    <property type="interactions" value="1"/>
</dbReference>
<dbReference type="InterPro" id="IPR002893">
    <property type="entry name" value="Znf_MYND"/>
</dbReference>
<evidence type="ECO:0000313" key="9">
    <source>
        <dbReference type="Proteomes" id="UP000007305"/>
    </source>
</evidence>
<dbReference type="PROSITE" id="PS50865">
    <property type="entry name" value="ZF_MYND_2"/>
    <property type="match status" value="1"/>
</dbReference>
<dbReference type="PaxDb" id="4577-GRMZM2G164314_P02"/>
<evidence type="ECO:0000259" key="6">
    <source>
        <dbReference type="PROSITE" id="PS50865"/>
    </source>
</evidence>
<dbReference type="EnsemblPlants" id="Zm00001eb241170_T001">
    <property type="protein sequence ID" value="Zm00001eb241170_P001"/>
    <property type="gene ID" value="Zm00001eb241170"/>
</dbReference>
<dbReference type="Gene3D" id="6.10.140.2220">
    <property type="match status" value="1"/>
</dbReference>
<keyword evidence="2 4" id="KW-0863">Zinc-finger</keyword>
<dbReference type="InterPro" id="IPR044508">
    <property type="entry name" value="At5g50450/At1g67340-like"/>
</dbReference>
<reference evidence="7" key="2">
    <citation type="submission" date="2015-12" db="EMBL/GenBank/DDBJ databases">
        <title>Update maize B73 reference genome by single molecule sequencing technologies.</title>
        <authorList>
            <consortium name="Maize Genome Sequencing Project"/>
            <person name="Ware D."/>
        </authorList>
    </citation>
    <scope>NUCLEOTIDE SEQUENCE</scope>
    <source>
        <tissue evidence="7">Seedling</tissue>
    </source>
</reference>
<protein>
    <submittedName>
        <fullName evidence="7">F-box protein</fullName>
    </submittedName>
</protein>
<dbReference type="STRING" id="4577.A0A1D6H8A4"/>
<keyword evidence="3" id="KW-0862">Zinc</keyword>
<dbReference type="InterPro" id="IPR057136">
    <property type="entry name" value="At2g35280_TPR_dom"/>
</dbReference>
<dbReference type="SUPFAM" id="SSF81383">
    <property type="entry name" value="F-box domain"/>
    <property type="match status" value="1"/>
</dbReference>
<dbReference type="InterPro" id="IPR036047">
    <property type="entry name" value="F-box-like_dom_sf"/>
</dbReference>
<dbReference type="InterPro" id="IPR011990">
    <property type="entry name" value="TPR-like_helical_dom_sf"/>
</dbReference>
<keyword evidence="1" id="KW-0479">Metal-binding</keyword>
<dbReference type="Proteomes" id="UP000007305">
    <property type="component" value="Chromosome 5"/>
</dbReference>
<accession>A0A3L6EWN0</accession>
<dbReference type="SUPFAM" id="SSF144232">
    <property type="entry name" value="HIT/MYND zinc finger-like"/>
    <property type="match status" value="1"/>
</dbReference>
<dbReference type="OrthoDB" id="673481at2759"/>
<keyword evidence="9" id="KW-1185">Reference proteome</keyword>